<name>A0ACB8Y2T0_ARCLA</name>
<gene>
    <name evidence="1" type="ORF">L6452_37373</name>
</gene>
<dbReference type="EMBL" id="CM042060">
    <property type="protein sequence ID" value="KAI3678092.1"/>
    <property type="molecule type" value="Genomic_DNA"/>
</dbReference>
<reference evidence="2" key="1">
    <citation type="journal article" date="2022" name="Mol. Ecol. Resour.">
        <title>The genomes of chicory, endive, great burdock and yacon provide insights into Asteraceae palaeo-polyploidization history and plant inulin production.</title>
        <authorList>
            <person name="Fan W."/>
            <person name="Wang S."/>
            <person name="Wang H."/>
            <person name="Wang A."/>
            <person name="Jiang F."/>
            <person name="Liu H."/>
            <person name="Zhao H."/>
            <person name="Xu D."/>
            <person name="Zhang Y."/>
        </authorList>
    </citation>
    <scope>NUCLEOTIDE SEQUENCE [LARGE SCALE GENOMIC DNA]</scope>
    <source>
        <strain evidence="2">cv. Niubang</strain>
    </source>
</reference>
<evidence type="ECO:0000313" key="1">
    <source>
        <dbReference type="EMBL" id="KAI3678092.1"/>
    </source>
</evidence>
<sequence>MWINGRTLSRIGTKKRLSLICHFQKTSERNKTNRAYKKMMQITGKRSYDRVREELKESLSGREPSRMEMFVACFSKNGTTKNVEAANAIEQMLDLNFQLSEGSLDEPGPDDVFSKVMGKDKHGSARMYGLGVRASDIWGVMPSRSACYRESMFWKKAYKDISSEVAELKDMVLEMRGSNEHTSSASSVPATSTGRPKAPTKLQPLKVGDVVHLTSIINSMEIVARGRVRSLDPDELVGGEEIGPNWCQVHVLVAIKKQERLVRPYGLFITVEDAIGATIAWPCPFTLVC</sequence>
<proteinExistence type="predicted"/>
<comment type="caution">
    <text evidence="1">The sequence shown here is derived from an EMBL/GenBank/DDBJ whole genome shotgun (WGS) entry which is preliminary data.</text>
</comment>
<protein>
    <submittedName>
        <fullName evidence="1">Uncharacterized protein</fullName>
    </submittedName>
</protein>
<accession>A0ACB8Y2T0</accession>
<organism evidence="1 2">
    <name type="scientific">Arctium lappa</name>
    <name type="common">Greater burdock</name>
    <name type="synonym">Lappa major</name>
    <dbReference type="NCBI Taxonomy" id="4217"/>
    <lineage>
        <taxon>Eukaryota</taxon>
        <taxon>Viridiplantae</taxon>
        <taxon>Streptophyta</taxon>
        <taxon>Embryophyta</taxon>
        <taxon>Tracheophyta</taxon>
        <taxon>Spermatophyta</taxon>
        <taxon>Magnoliopsida</taxon>
        <taxon>eudicotyledons</taxon>
        <taxon>Gunneridae</taxon>
        <taxon>Pentapetalae</taxon>
        <taxon>asterids</taxon>
        <taxon>campanulids</taxon>
        <taxon>Asterales</taxon>
        <taxon>Asteraceae</taxon>
        <taxon>Carduoideae</taxon>
        <taxon>Cardueae</taxon>
        <taxon>Arctiinae</taxon>
        <taxon>Arctium</taxon>
    </lineage>
</organism>
<reference evidence="1 2" key="2">
    <citation type="journal article" date="2022" name="Mol. Ecol. Resour.">
        <title>The genomes of chicory, endive, great burdock and yacon provide insights into Asteraceae paleo-polyploidization history and plant inulin production.</title>
        <authorList>
            <person name="Fan W."/>
            <person name="Wang S."/>
            <person name="Wang H."/>
            <person name="Wang A."/>
            <person name="Jiang F."/>
            <person name="Liu H."/>
            <person name="Zhao H."/>
            <person name="Xu D."/>
            <person name="Zhang Y."/>
        </authorList>
    </citation>
    <scope>NUCLEOTIDE SEQUENCE [LARGE SCALE GENOMIC DNA]</scope>
    <source>
        <strain evidence="2">cv. Niubang</strain>
    </source>
</reference>
<keyword evidence="2" id="KW-1185">Reference proteome</keyword>
<dbReference type="Proteomes" id="UP001055879">
    <property type="component" value="Linkage Group LG14"/>
</dbReference>
<evidence type="ECO:0000313" key="2">
    <source>
        <dbReference type="Proteomes" id="UP001055879"/>
    </source>
</evidence>